<protein>
    <recommendedName>
        <fullName evidence="2">Nucleotide-diphospho-sugar transferase domain-containing protein</fullName>
    </recommendedName>
</protein>
<dbReference type="InterPro" id="IPR005069">
    <property type="entry name" value="Nucl-diP-sugar_transferase"/>
</dbReference>
<sequence>MIASNASTVILWAALIVNCSQLEMEGLDEGCLSSTSFVVLVNGAAKGSEIEDLEELMTSLTRVHLSTSIPDVRAGTLDFSSLFFVKSFFLALSKLSVPFHPANFIWKSKVSSKVKAFAWLVAHKKDADIMWFRDPFPHFLPNADFQIACDHFLGDPYNVNNRPNGGFNYVKSNNRSIEFYKFWYSSRETYPGLHDQDVLNIIKFDPFIMNIGLEMRFLDTAHFGGLCEPSKDLNLVSTMHANCCFGLESKLHDLRIMLQDWKEYMSLPPSLKRSSEATWRVPQNCSCTIQRTSTFKQDRRIEIRIEHMQSDLSLPGTVSCSVGMLKVMHWDKESYQTGKKFKTNWYHTQIECLMPLNKGSKTVDPLGVCKTAPTTSPPHHHRCHIML</sequence>
<dbReference type="PANTHER" id="PTHR46038:SF38">
    <property type="entry name" value="GLYCOSYLTRANSFERASE-RELATED"/>
    <property type="match status" value="1"/>
</dbReference>
<evidence type="ECO:0000256" key="1">
    <source>
        <dbReference type="SAM" id="SignalP"/>
    </source>
</evidence>
<dbReference type="Pfam" id="PF03407">
    <property type="entry name" value="Nucleotid_trans"/>
    <property type="match status" value="1"/>
</dbReference>
<accession>A0A438JRC7</accession>
<proteinExistence type="predicted"/>
<feature type="domain" description="Nucleotide-diphospho-sugar transferase" evidence="2">
    <location>
        <begin position="126"/>
        <end position="254"/>
    </location>
</feature>
<name>A0A438JRC7_VITVI</name>
<gene>
    <name evidence="3" type="primary">VvCHDp000475_5</name>
    <name evidence="3" type="ORF">CK203_015996</name>
</gene>
<comment type="caution">
    <text evidence="3">The sequence shown here is derived from an EMBL/GenBank/DDBJ whole genome shotgun (WGS) entry which is preliminary data.</text>
</comment>
<dbReference type="PANTHER" id="PTHR46038">
    <property type="entry name" value="EXPRESSED PROTEIN-RELATED"/>
    <property type="match status" value="1"/>
</dbReference>
<organism evidence="3 4">
    <name type="scientific">Vitis vinifera</name>
    <name type="common">Grape</name>
    <dbReference type="NCBI Taxonomy" id="29760"/>
    <lineage>
        <taxon>Eukaryota</taxon>
        <taxon>Viridiplantae</taxon>
        <taxon>Streptophyta</taxon>
        <taxon>Embryophyta</taxon>
        <taxon>Tracheophyta</taxon>
        <taxon>Spermatophyta</taxon>
        <taxon>Magnoliopsida</taxon>
        <taxon>eudicotyledons</taxon>
        <taxon>Gunneridae</taxon>
        <taxon>Pentapetalae</taxon>
        <taxon>rosids</taxon>
        <taxon>Vitales</taxon>
        <taxon>Vitaceae</taxon>
        <taxon>Viteae</taxon>
        <taxon>Vitis</taxon>
    </lineage>
</organism>
<dbReference type="Proteomes" id="UP000288805">
    <property type="component" value="Unassembled WGS sequence"/>
</dbReference>
<evidence type="ECO:0000313" key="3">
    <source>
        <dbReference type="EMBL" id="RVX11499.1"/>
    </source>
</evidence>
<dbReference type="InterPro" id="IPR044821">
    <property type="entry name" value="At1g28695/At4g15970-like"/>
</dbReference>
<feature type="signal peptide" evidence="1">
    <location>
        <begin position="1"/>
        <end position="21"/>
    </location>
</feature>
<dbReference type="AlphaFoldDB" id="A0A438JRC7"/>
<dbReference type="EMBL" id="QGNW01000030">
    <property type="protein sequence ID" value="RVX11499.1"/>
    <property type="molecule type" value="Genomic_DNA"/>
</dbReference>
<feature type="chain" id="PRO_5019378766" description="Nucleotide-diphospho-sugar transferase domain-containing protein" evidence="1">
    <location>
        <begin position="22"/>
        <end position="387"/>
    </location>
</feature>
<evidence type="ECO:0000259" key="2">
    <source>
        <dbReference type="Pfam" id="PF03407"/>
    </source>
</evidence>
<reference evidence="3 4" key="1">
    <citation type="journal article" date="2018" name="PLoS Genet.">
        <title>Population sequencing reveals clonal diversity and ancestral inbreeding in the grapevine cultivar Chardonnay.</title>
        <authorList>
            <person name="Roach M.J."/>
            <person name="Johnson D.L."/>
            <person name="Bohlmann J."/>
            <person name="van Vuuren H.J."/>
            <person name="Jones S.J."/>
            <person name="Pretorius I.S."/>
            <person name="Schmidt S.A."/>
            <person name="Borneman A.R."/>
        </authorList>
    </citation>
    <scope>NUCLEOTIDE SEQUENCE [LARGE SCALE GENOMIC DNA]</scope>
    <source>
        <strain evidence="4">cv. Chardonnay</strain>
        <tissue evidence="3">Leaf</tissue>
    </source>
</reference>
<evidence type="ECO:0000313" key="4">
    <source>
        <dbReference type="Proteomes" id="UP000288805"/>
    </source>
</evidence>
<keyword evidence="1" id="KW-0732">Signal</keyword>